<dbReference type="InterPro" id="IPR017439">
    <property type="entry name" value="Amidohydrolase"/>
</dbReference>
<dbReference type="Proteomes" id="UP000886780">
    <property type="component" value="Unassembled WGS sequence"/>
</dbReference>
<dbReference type="SUPFAM" id="SSF53187">
    <property type="entry name" value="Zn-dependent exopeptidases"/>
    <property type="match status" value="1"/>
</dbReference>
<dbReference type="PANTHER" id="PTHR11014:SF63">
    <property type="entry name" value="METALLOPEPTIDASE, PUTATIVE (AFU_ORTHOLOGUE AFUA_6G09600)-RELATED"/>
    <property type="match status" value="1"/>
</dbReference>
<dbReference type="InterPro" id="IPR036264">
    <property type="entry name" value="Bact_exopeptidase_dim_dom"/>
</dbReference>
<dbReference type="NCBIfam" id="TIGR01891">
    <property type="entry name" value="amidohydrolases"/>
    <property type="match status" value="1"/>
</dbReference>
<protein>
    <submittedName>
        <fullName evidence="4">Amidohydrolase</fullName>
    </submittedName>
</protein>
<evidence type="ECO:0000256" key="1">
    <source>
        <dbReference type="ARBA" id="ARBA00022801"/>
    </source>
</evidence>
<feature type="binding site" evidence="2">
    <location>
        <position position="140"/>
    </location>
    <ligand>
        <name>Mn(2+)</name>
        <dbReference type="ChEBI" id="CHEBI:29035"/>
        <label>2</label>
    </ligand>
</feature>
<organism evidence="4 5">
    <name type="scientific">Candidatus Lachnoclostridium stercoripullorum</name>
    <dbReference type="NCBI Taxonomy" id="2838635"/>
    <lineage>
        <taxon>Bacteria</taxon>
        <taxon>Bacillati</taxon>
        <taxon>Bacillota</taxon>
        <taxon>Clostridia</taxon>
        <taxon>Lachnospirales</taxon>
        <taxon>Lachnospiraceae</taxon>
    </lineage>
</organism>
<feature type="binding site" evidence="2">
    <location>
        <position position="364"/>
    </location>
    <ligand>
        <name>Mn(2+)</name>
        <dbReference type="ChEBI" id="CHEBI:29035"/>
        <label>2</label>
    </ligand>
</feature>
<reference evidence="4" key="1">
    <citation type="journal article" date="2021" name="PeerJ">
        <title>Extensive microbial diversity within the chicken gut microbiome revealed by metagenomics and culture.</title>
        <authorList>
            <person name="Gilroy R."/>
            <person name="Ravi A."/>
            <person name="Getino M."/>
            <person name="Pursley I."/>
            <person name="Horton D.L."/>
            <person name="Alikhan N.F."/>
            <person name="Baker D."/>
            <person name="Gharbi K."/>
            <person name="Hall N."/>
            <person name="Watson M."/>
            <person name="Adriaenssens E.M."/>
            <person name="Foster-Nyarko E."/>
            <person name="Jarju S."/>
            <person name="Secka A."/>
            <person name="Antonio M."/>
            <person name="Oren A."/>
            <person name="Chaudhuri R.R."/>
            <person name="La Ragione R."/>
            <person name="Hildebrand F."/>
            <person name="Pallen M.J."/>
        </authorList>
    </citation>
    <scope>NUCLEOTIDE SEQUENCE</scope>
    <source>
        <strain evidence="4">ChiGjej4B4-12881</strain>
    </source>
</reference>
<dbReference type="GO" id="GO:0046872">
    <property type="term" value="F:metal ion binding"/>
    <property type="evidence" value="ECO:0007669"/>
    <property type="project" value="UniProtKB-KW"/>
</dbReference>
<feature type="domain" description="Peptidase M20 dimerisation" evidence="3">
    <location>
        <begin position="188"/>
        <end position="281"/>
    </location>
</feature>
<dbReference type="GO" id="GO:0019877">
    <property type="term" value="P:diaminopimelate biosynthetic process"/>
    <property type="evidence" value="ECO:0007669"/>
    <property type="project" value="UniProtKB-ARBA"/>
</dbReference>
<dbReference type="FunFam" id="3.30.70.360:FF:000001">
    <property type="entry name" value="N-acetyldiaminopimelate deacetylase"/>
    <property type="match status" value="1"/>
</dbReference>
<evidence type="ECO:0000259" key="3">
    <source>
        <dbReference type="Pfam" id="PF07687"/>
    </source>
</evidence>
<dbReference type="InterPro" id="IPR011650">
    <property type="entry name" value="Peptidase_M20_dimer"/>
</dbReference>
<feature type="binding site" evidence="2">
    <location>
        <position position="106"/>
    </location>
    <ligand>
        <name>Mn(2+)</name>
        <dbReference type="ChEBI" id="CHEBI:29035"/>
        <label>2</label>
    </ligand>
</feature>
<dbReference type="InterPro" id="IPR002933">
    <property type="entry name" value="Peptidase_M20"/>
</dbReference>
<dbReference type="EMBL" id="DXEU01000023">
    <property type="protein sequence ID" value="HIX51392.1"/>
    <property type="molecule type" value="Genomic_DNA"/>
</dbReference>
<dbReference type="GO" id="GO:0050118">
    <property type="term" value="F:N-acetyldiaminopimelate deacetylase activity"/>
    <property type="evidence" value="ECO:0007669"/>
    <property type="project" value="UniProtKB-ARBA"/>
</dbReference>
<comment type="caution">
    <text evidence="4">The sequence shown here is derived from an EMBL/GenBank/DDBJ whole genome shotgun (WGS) entry which is preliminary data.</text>
</comment>
<comment type="cofactor">
    <cofactor evidence="2">
        <name>Mn(2+)</name>
        <dbReference type="ChEBI" id="CHEBI:29035"/>
    </cofactor>
    <text evidence="2">The Mn(2+) ion enhances activity.</text>
</comment>
<dbReference type="Gene3D" id="3.30.70.360">
    <property type="match status" value="1"/>
</dbReference>
<feature type="binding site" evidence="2">
    <location>
        <position position="104"/>
    </location>
    <ligand>
        <name>Mn(2+)</name>
        <dbReference type="ChEBI" id="CHEBI:29035"/>
        <label>2</label>
    </ligand>
</feature>
<dbReference type="Pfam" id="PF07687">
    <property type="entry name" value="M20_dimer"/>
    <property type="match status" value="1"/>
</dbReference>
<keyword evidence="2" id="KW-0464">Manganese</keyword>
<proteinExistence type="predicted"/>
<evidence type="ECO:0000313" key="5">
    <source>
        <dbReference type="Proteomes" id="UP000886780"/>
    </source>
</evidence>
<dbReference type="PIRSF" id="PIRSF005962">
    <property type="entry name" value="Pept_M20D_amidohydro"/>
    <property type="match status" value="1"/>
</dbReference>
<sequence>MNFKDAAEKNEPWIIEQRRFFHQCPELSEQEKNTTLEIGKRLEEMGLEPHYYEGFTGLTADIRGGKAGAGTKTVALRADIDALPVEERTGLAFCSKNQGVMHACGHDCHISMLLGGAKMLVEHKEELAGTVRLLFQPAEEVAVGAKYMIAHGALDGVDAIYGAHIWGGFEAPYLNFESGPRMASCDKFTIEVEGLSAHGSAPHAGVDALTTAVHIISEAQEIVSRYNDPLNPLVVTFGTIAGGQRWNIIANKVVMEGTVRTLSAEMREKTEKILRNIVEHVTAIHGAKGTVTVEYLTSPVINSHEDLNKIAQDAAVKLYGEGCLKHLEKMMGSEDFAFFMDEVPGVYGFLGSCDPKLGYTASNHNDCYTVDEGLLKRGAAMYAQFAFDYLAAKAE</sequence>
<dbReference type="Gene3D" id="3.40.630.10">
    <property type="entry name" value="Zn peptidases"/>
    <property type="match status" value="1"/>
</dbReference>
<dbReference type="SUPFAM" id="SSF55031">
    <property type="entry name" value="Bacterial exopeptidase dimerisation domain"/>
    <property type="match status" value="1"/>
</dbReference>
<keyword evidence="2" id="KW-0479">Metal-binding</keyword>
<evidence type="ECO:0000256" key="2">
    <source>
        <dbReference type="PIRSR" id="PIRSR005962-1"/>
    </source>
</evidence>
<keyword evidence="1" id="KW-0378">Hydrolase</keyword>
<reference evidence="4" key="2">
    <citation type="submission" date="2021-04" db="EMBL/GenBank/DDBJ databases">
        <authorList>
            <person name="Gilroy R."/>
        </authorList>
    </citation>
    <scope>NUCLEOTIDE SEQUENCE</scope>
    <source>
        <strain evidence="4">ChiGjej4B4-12881</strain>
    </source>
</reference>
<dbReference type="Pfam" id="PF01546">
    <property type="entry name" value="Peptidase_M20"/>
    <property type="match status" value="1"/>
</dbReference>
<name>A0A9D1W3W1_9FIRM</name>
<evidence type="ECO:0000313" key="4">
    <source>
        <dbReference type="EMBL" id="HIX51392.1"/>
    </source>
</evidence>
<feature type="binding site" evidence="2">
    <location>
        <position position="164"/>
    </location>
    <ligand>
        <name>Mn(2+)</name>
        <dbReference type="ChEBI" id="CHEBI:29035"/>
        <label>2</label>
    </ligand>
</feature>
<gene>
    <name evidence="4" type="ORF">IAA28_01150</name>
</gene>
<dbReference type="AlphaFoldDB" id="A0A9D1W3W1"/>
<dbReference type="PANTHER" id="PTHR11014">
    <property type="entry name" value="PEPTIDASE M20 FAMILY MEMBER"/>
    <property type="match status" value="1"/>
</dbReference>
<accession>A0A9D1W3W1</accession>